<protein>
    <recommendedName>
        <fullName evidence="3">Peptide chain release factor 1 (ERF1)</fullName>
    </recommendedName>
</protein>
<dbReference type="STRING" id="1122622.GCA_000421185_01758"/>
<accession>A0A285VCN7</accession>
<dbReference type="Pfam" id="PF18845">
    <property type="entry name" value="baeRF_family3"/>
    <property type="match status" value="1"/>
</dbReference>
<sequence length="381" mass="41395">MDLMSRAEFDELVGEGDGPRVSLFAPTHRVSGTKERDQDRLRWKNLLTAVEHALAKDGLERPEVEELLAPARELHGDGMAWSHMAEGLAMFLRKGWSASYRVPLDLPELGAVGPGFVLAPLLPLLTDQNYVVLTLSQKNVRVLRGSRDRIGELDLPSVPTAFDDVFEADGPQSDSVPRPNASGRLGRTGAAVYYGADALDNAHKEDVVEFFREVSRGVEEHLAGRTIPMILAGLPEWVAVYRELSSYPHLVDGAIEHNPDGMSDDDLRTGAWRLVEERLAEEGGKLLDRFHEQRARGTGALGADQVLTAANEGRVDTLMMTADGCYTGGNGGPEVVLPLRDREDLCGLADAAARATLRNGGAVRVLDELPGHAPVAAVLRY</sequence>
<evidence type="ECO:0000313" key="1">
    <source>
        <dbReference type="EMBL" id="SOC51820.1"/>
    </source>
</evidence>
<keyword evidence="2" id="KW-1185">Reference proteome</keyword>
<proteinExistence type="predicted"/>
<evidence type="ECO:0008006" key="3">
    <source>
        <dbReference type="Google" id="ProtNLM"/>
    </source>
</evidence>
<dbReference type="AlphaFoldDB" id="A0A285VCN7"/>
<dbReference type="RefSeq" id="WP_097186520.1">
    <property type="nucleotide sequence ID" value="NZ_OBQK01000001.1"/>
</dbReference>
<gene>
    <name evidence="1" type="ORF">SAMN05421879_101320</name>
</gene>
<dbReference type="Proteomes" id="UP000219688">
    <property type="component" value="Unassembled WGS sequence"/>
</dbReference>
<name>A0A285VCN7_9MICO</name>
<evidence type="ECO:0000313" key="2">
    <source>
        <dbReference type="Proteomes" id="UP000219688"/>
    </source>
</evidence>
<dbReference type="EMBL" id="OBQK01000001">
    <property type="protein sequence ID" value="SOC51820.1"/>
    <property type="molecule type" value="Genomic_DNA"/>
</dbReference>
<organism evidence="1 2">
    <name type="scientific">Ornithinimicrobium cerasi</name>
    <dbReference type="NCBI Taxonomy" id="2248773"/>
    <lineage>
        <taxon>Bacteria</taxon>
        <taxon>Bacillati</taxon>
        <taxon>Actinomycetota</taxon>
        <taxon>Actinomycetes</taxon>
        <taxon>Micrococcales</taxon>
        <taxon>Ornithinimicrobiaceae</taxon>
        <taxon>Ornithinimicrobium</taxon>
    </lineage>
</organism>
<reference evidence="2" key="1">
    <citation type="submission" date="2017-08" db="EMBL/GenBank/DDBJ databases">
        <authorList>
            <person name="Varghese N."/>
            <person name="Submissions S."/>
        </authorList>
    </citation>
    <scope>NUCLEOTIDE SEQUENCE [LARGE SCALE GENOMIC DNA]</scope>
    <source>
        <strain evidence="2">USBA17B2</strain>
    </source>
</reference>
<dbReference type="InterPro" id="IPR041289">
    <property type="entry name" value="Bact_RF_family3"/>
</dbReference>